<keyword evidence="2" id="KW-1133">Transmembrane helix</keyword>
<dbReference type="AlphaFoldDB" id="A0A2A6CE91"/>
<evidence type="ECO:0000256" key="1">
    <source>
        <dbReference type="SAM" id="MobiDB-lite"/>
    </source>
</evidence>
<feature type="signal peptide" evidence="3">
    <location>
        <begin position="1"/>
        <end position="18"/>
    </location>
</feature>
<organism evidence="4 5">
    <name type="scientific">Pristionchus pacificus</name>
    <name type="common">Parasitic nematode worm</name>
    <dbReference type="NCBI Taxonomy" id="54126"/>
    <lineage>
        <taxon>Eukaryota</taxon>
        <taxon>Metazoa</taxon>
        <taxon>Ecdysozoa</taxon>
        <taxon>Nematoda</taxon>
        <taxon>Chromadorea</taxon>
        <taxon>Rhabditida</taxon>
        <taxon>Rhabditina</taxon>
        <taxon>Diplogasteromorpha</taxon>
        <taxon>Diplogasteroidea</taxon>
        <taxon>Neodiplogasteridae</taxon>
        <taxon>Pristionchus</taxon>
    </lineage>
</organism>
<dbReference type="OrthoDB" id="5875488at2759"/>
<evidence type="ECO:0000256" key="2">
    <source>
        <dbReference type="SAM" id="Phobius"/>
    </source>
</evidence>
<evidence type="ECO:0000256" key="3">
    <source>
        <dbReference type="SAM" id="SignalP"/>
    </source>
</evidence>
<evidence type="ECO:0000313" key="5">
    <source>
        <dbReference type="Proteomes" id="UP000005239"/>
    </source>
</evidence>
<keyword evidence="2" id="KW-0472">Membrane</keyword>
<dbReference type="Proteomes" id="UP000005239">
    <property type="component" value="Unassembled WGS sequence"/>
</dbReference>
<name>A0A2A6CE91_PRIPA</name>
<reference evidence="4" key="2">
    <citation type="submission" date="2022-06" db="UniProtKB">
        <authorList>
            <consortium name="EnsemblMetazoa"/>
        </authorList>
    </citation>
    <scope>IDENTIFICATION</scope>
    <source>
        <strain evidence="4">PS312</strain>
    </source>
</reference>
<protein>
    <submittedName>
        <fullName evidence="4">Uncharacterized protein</fullName>
    </submittedName>
</protein>
<keyword evidence="3" id="KW-0732">Signal</keyword>
<sequence length="777" mass="88771">MKTTVVLLAALTLRAVFCDDYDEDPPPVTCEARCLRIHERSLDRIGFSKVGADRYIDKPKTEEKTLRDVCWKKYDYFYCMKGCVKTKEHEKYARHVKSRCKQAVEDLEPGLSCLFKYRNFLEIRCSSFLNEAIRLKQADDPELLPDKETCRYLHLNAICLENSVSQFCPQANSFFRRLNLRDYFFNFILPADDELFDDQDLDACQMKDFVKEALEGVKVRKMENDETTTPAFNFTSTTSTYEDDDNPKDDNTKDDKDDDNSEEAWPVTTHPPAIVRTLSPSTRHHSSIQTSTTSNFVYTTPTRKQSSSTLIGTVTTPIHITKEQAMRTTTARGEGGRGERITITTKSQFTTTTARPTTIKPSTTTSRRRLFDSDEDFSQTPPNFLWGSFRGENYKLARNYSESFPPDAEFVTPVTLESSSLFGDEDDSRNDDVDYDRTHVIDIDREPAAIKPITNVDQSSIEPITVTGKPVKLSTIVTLIDEKEKKRMESTTRKNEDYSSQMYEHAVDTQLQPTTHVYRPLPIDSAEATTVVRVMPGSDLTTVARVLPTDWDLTTVAKILPTDSDFDDDVDLDENEIRAQEEMEERNRVPVHPDPRSYEEVTAVEVLSGEIHRKEAENNFDRALGNENEEDDSNEIQKTFAEEKLNLHPAITSTRSPEPFTPLINGGRVAVKSIKQFRAVGEEESAQDWTEDPNIDDAHVDLDDGDDYDKETYVTSEIRPDESPRDEEVRRRINFILAYTSLFFILLLLVVCCILCVIIKNRKNASMDRPYKMGDSI</sequence>
<keyword evidence="2" id="KW-0812">Transmembrane</keyword>
<feature type="region of interest" description="Disordered" evidence="1">
    <location>
        <begin position="229"/>
        <end position="274"/>
    </location>
</feature>
<accession>A0A2A6CE91</accession>
<evidence type="ECO:0000313" key="4">
    <source>
        <dbReference type="EnsemblMetazoa" id="PPA24786.1"/>
    </source>
</evidence>
<feature type="transmembrane region" description="Helical" evidence="2">
    <location>
        <begin position="736"/>
        <end position="759"/>
    </location>
</feature>
<feature type="compositionally biased region" description="Low complexity" evidence="1">
    <location>
        <begin position="229"/>
        <end position="240"/>
    </location>
</feature>
<feature type="region of interest" description="Disordered" evidence="1">
    <location>
        <begin position="682"/>
        <end position="702"/>
    </location>
</feature>
<gene>
    <name evidence="4" type="primary">WBGene00114340</name>
</gene>
<reference evidence="5" key="1">
    <citation type="journal article" date="2008" name="Nat. Genet.">
        <title>The Pristionchus pacificus genome provides a unique perspective on nematode lifestyle and parasitism.</title>
        <authorList>
            <person name="Dieterich C."/>
            <person name="Clifton S.W."/>
            <person name="Schuster L.N."/>
            <person name="Chinwalla A."/>
            <person name="Delehaunty K."/>
            <person name="Dinkelacker I."/>
            <person name="Fulton L."/>
            <person name="Fulton R."/>
            <person name="Godfrey J."/>
            <person name="Minx P."/>
            <person name="Mitreva M."/>
            <person name="Roeseler W."/>
            <person name="Tian H."/>
            <person name="Witte H."/>
            <person name="Yang S.P."/>
            <person name="Wilson R.K."/>
            <person name="Sommer R.J."/>
        </authorList>
    </citation>
    <scope>NUCLEOTIDE SEQUENCE [LARGE SCALE GENOMIC DNA]</scope>
    <source>
        <strain evidence="5">PS312</strain>
    </source>
</reference>
<feature type="chain" id="PRO_5043983026" evidence="3">
    <location>
        <begin position="19"/>
        <end position="777"/>
    </location>
</feature>
<feature type="compositionally biased region" description="Acidic residues" evidence="1">
    <location>
        <begin position="682"/>
        <end position="695"/>
    </location>
</feature>
<accession>A0A8R1UFH4</accession>
<proteinExistence type="predicted"/>
<keyword evidence="5" id="KW-1185">Reference proteome</keyword>
<dbReference type="EnsemblMetazoa" id="PPA24786.1">
    <property type="protein sequence ID" value="PPA24786.1"/>
    <property type="gene ID" value="WBGene00114340"/>
</dbReference>